<evidence type="ECO:0000313" key="17">
    <source>
        <dbReference type="Proteomes" id="UP000231092"/>
    </source>
</evidence>
<dbReference type="SUPFAM" id="SSF55604">
    <property type="entry name" value="Glucose permease domain IIB"/>
    <property type="match status" value="1"/>
</dbReference>
<gene>
    <name evidence="16" type="ORF">H171_0296</name>
</gene>
<keyword evidence="8" id="KW-0418">Kinase</keyword>
<feature type="active site" description="Phosphocysteine intermediate; for EIIB activity" evidence="11">
    <location>
        <position position="27"/>
    </location>
</feature>
<evidence type="ECO:0000256" key="4">
    <source>
        <dbReference type="ARBA" id="ARBA00022597"/>
    </source>
</evidence>
<feature type="transmembrane region" description="Helical" evidence="12">
    <location>
        <begin position="334"/>
        <end position="358"/>
    </location>
</feature>
<evidence type="ECO:0000256" key="3">
    <source>
        <dbReference type="ARBA" id="ARBA00022475"/>
    </source>
</evidence>
<dbReference type="Pfam" id="PF02378">
    <property type="entry name" value="PTS_EIIC"/>
    <property type="match status" value="1"/>
</dbReference>
<dbReference type="AlphaFoldDB" id="A0A2M8Z083"/>
<reference evidence="16 17" key="1">
    <citation type="submission" date="2017-11" db="EMBL/GenBank/DDBJ databases">
        <title>Understudied soil microbes with underappreciated capabilities: Untangling the Clostridium saccharolyticum group.</title>
        <authorList>
            <person name="Leschine S."/>
        </authorList>
    </citation>
    <scope>NUCLEOTIDE SEQUENCE [LARGE SCALE GENOMIC DNA]</scope>
    <source>
        <strain evidence="16 17">18A</strain>
    </source>
</reference>
<dbReference type="EMBL" id="PGET01000001">
    <property type="protein sequence ID" value="PJJ26852.1"/>
    <property type="molecule type" value="Genomic_DNA"/>
</dbReference>
<dbReference type="GO" id="GO:0090589">
    <property type="term" value="F:protein-phosphocysteine-trehalose phosphotransferase system transporter activity"/>
    <property type="evidence" value="ECO:0007669"/>
    <property type="project" value="TreeGrafter"/>
</dbReference>
<feature type="domain" description="PTS EIIB type-1" evidence="14">
    <location>
        <begin position="5"/>
        <end position="87"/>
    </location>
</feature>
<dbReference type="SUPFAM" id="SSF51261">
    <property type="entry name" value="Duplicated hybrid motif"/>
    <property type="match status" value="1"/>
</dbReference>
<dbReference type="GO" id="GO:0008982">
    <property type="term" value="F:protein-N(PI)-phosphohistidine-sugar phosphotransferase activity"/>
    <property type="evidence" value="ECO:0007669"/>
    <property type="project" value="InterPro"/>
</dbReference>
<dbReference type="GO" id="GO:0009401">
    <property type="term" value="P:phosphoenolpyruvate-dependent sugar phosphotransferase system"/>
    <property type="evidence" value="ECO:0007669"/>
    <property type="project" value="UniProtKB-KW"/>
</dbReference>
<comment type="caution">
    <text evidence="16">The sequence shown here is derived from an EMBL/GenBank/DDBJ whole genome shotgun (WGS) entry which is preliminary data.</text>
</comment>
<evidence type="ECO:0000256" key="5">
    <source>
        <dbReference type="ARBA" id="ARBA00022679"/>
    </source>
</evidence>
<dbReference type="PROSITE" id="PS51093">
    <property type="entry name" value="PTS_EIIA_TYPE_1"/>
    <property type="match status" value="1"/>
</dbReference>
<evidence type="ECO:0000256" key="6">
    <source>
        <dbReference type="ARBA" id="ARBA00022683"/>
    </source>
</evidence>
<keyword evidence="6" id="KW-0598">Phosphotransferase system</keyword>
<keyword evidence="9 12" id="KW-1133">Transmembrane helix</keyword>
<feature type="transmembrane region" description="Helical" evidence="12">
    <location>
        <begin position="152"/>
        <end position="171"/>
    </location>
</feature>
<accession>A0A2M8Z083</accession>
<evidence type="ECO:0000259" key="15">
    <source>
        <dbReference type="PROSITE" id="PS51103"/>
    </source>
</evidence>
<comment type="subcellular location">
    <subcellularLocation>
        <location evidence="1">Cell membrane</location>
        <topology evidence="1">Multi-pass membrane protein</topology>
    </subcellularLocation>
</comment>
<dbReference type="PROSITE" id="PS51103">
    <property type="entry name" value="PTS_EIIC_TYPE_1"/>
    <property type="match status" value="1"/>
</dbReference>
<keyword evidence="7 12" id="KW-0812">Transmembrane</keyword>
<organism evidence="16 17">
    <name type="scientific">[Clostridium] celerecrescens 18A</name>
    <dbReference type="NCBI Taxonomy" id="1286362"/>
    <lineage>
        <taxon>Bacteria</taxon>
        <taxon>Bacillati</taxon>
        <taxon>Bacillota</taxon>
        <taxon>Clostridia</taxon>
        <taxon>Lachnospirales</taxon>
        <taxon>Lachnospiraceae</taxon>
        <taxon>Lacrimispora</taxon>
    </lineage>
</organism>
<evidence type="ECO:0000259" key="13">
    <source>
        <dbReference type="PROSITE" id="PS51093"/>
    </source>
</evidence>
<dbReference type="OrthoDB" id="92465at2"/>
<dbReference type="PROSITE" id="PS01035">
    <property type="entry name" value="PTS_EIIB_TYPE_1_CYS"/>
    <property type="match status" value="1"/>
</dbReference>
<evidence type="ECO:0000256" key="10">
    <source>
        <dbReference type="ARBA" id="ARBA00023136"/>
    </source>
</evidence>
<dbReference type="RefSeq" id="WP_100303560.1">
    <property type="nucleotide sequence ID" value="NZ_PGET01000001.1"/>
</dbReference>
<dbReference type="InterPro" id="IPR013013">
    <property type="entry name" value="PTS_EIIC_1"/>
</dbReference>
<proteinExistence type="predicted"/>
<dbReference type="PROSITE" id="PS51098">
    <property type="entry name" value="PTS_EIIB_TYPE_1"/>
    <property type="match status" value="1"/>
</dbReference>
<dbReference type="InterPro" id="IPR036878">
    <property type="entry name" value="Glu_permease_IIB"/>
</dbReference>
<feature type="transmembrane region" description="Helical" evidence="12">
    <location>
        <begin position="223"/>
        <end position="243"/>
    </location>
</feature>
<evidence type="ECO:0000256" key="7">
    <source>
        <dbReference type="ARBA" id="ARBA00022692"/>
    </source>
</evidence>
<keyword evidence="2" id="KW-0813">Transport</keyword>
<feature type="transmembrane region" description="Helical" evidence="12">
    <location>
        <begin position="308"/>
        <end position="328"/>
    </location>
</feature>
<protein>
    <submittedName>
        <fullName evidence="16">PTS system beta-glucosides-specific IIC component</fullName>
    </submittedName>
</protein>
<evidence type="ECO:0000256" key="11">
    <source>
        <dbReference type="PROSITE-ProRule" id="PRU00421"/>
    </source>
</evidence>
<dbReference type="InterPro" id="IPR011297">
    <property type="entry name" value="PTS_IIABC_b_glu"/>
</dbReference>
<dbReference type="GO" id="GO:0016301">
    <property type="term" value="F:kinase activity"/>
    <property type="evidence" value="ECO:0007669"/>
    <property type="project" value="UniProtKB-KW"/>
</dbReference>
<dbReference type="PANTHER" id="PTHR30175:SF1">
    <property type="entry name" value="PTS SYSTEM ARBUTIN-, CELLOBIOSE-, AND SALICIN-SPECIFIC EIIBC COMPONENT-RELATED"/>
    <property type="match status" value="1"/>
</dbReference>
<dbReference type="FunFam" id="3.30.1360.60:FF:000001">
    <property type="entry name" value="PTS system glucose-specific IIBC component PtsG"/>
    <property type="match status" value="1"/>
</dbReference>
<dbReference type="NCBIfam" id="TIGR01995">
    <property type="entry name" value="PTS-II-ABC-beta"/>
    <property type="match status" value="1"/>
</dbReference>
<evidence type="ECO:0000256" key="9">
    <source>
        <dbReference type="ARBA" id="ARBA00022989"/>
    </source>
</evidence>
<dbReference type="Gene3D" id="3.30.1360.60">
    <property type="entry name" value="Glucose permease domain IIB"/>
    <property type="match status" value="1"/>
</dbReference>
<evidence type="ECO:0000256" key="12">
    <source>
        <dbReference type="SAM" id="Phobius"/>
    </source>
</evidence>
<dbReference type="CDD" id="cd00212">
    <property type="entry name" value="PTS_IIB_glc"/>
    <property type="match status" value="1"/>
</dbReference>
<dbReference type="PANTHER" id="PTHR30175">
    <property type="entry name" value="PHOSPHOTRANSFERASE SYSTEM TRANSPORT PROTEIN"/>
    <property type="match status" value="1"/>
</dbReference>
<name>A0A2M8Z083_9FIRM</name>
<feature type="transmembrane region" description="Helical" evidence="12">
    <location>
        <begin position="370"/>
        <end position="390"/>
    </location>
</feature>
<dbReference type="Proteomes" id="UP000231092">
    <property type="component" value="Unassembled WGS sequence"/>
</dbReference>
<keyword evidence="5" id="KW-0808">Transferase</keyword>
<keyword evidence="4" id="KW-0762">Sugar transport</keyword>
<dbReference type="InterPro" id="IPR018113">
    <property type="entry name" value="PTrfase_EIIB_Cys"/>
</dbReference>
<feature type="transmembrane region" description="Helical" evidence="12">
    <location>
        <begin position="396"/>
        <end position="429"/>
    </location>
</feature>
<dbReference type="Pfam" id="PF00358">
    <property type="entry name" value="PTS_EIIA_1"/>
    <property type="match status" value="1"/>
</dbReference>
<dbReference type="InterPro" id="IPR011055">
    <property type="entry name" value="Dup_hybrid_motif"/>
</dbReference>
<feature type="domain" description="PTS EIIC type-1" evidence="15">
    <location>
        <begin position="104"/>
        <end position="479"/>
    </location>
</feature>
<keyword evidence="10 12" id="KW-0472">Membrane</keyword>
<dbReference type="Gene3D" id="2.70.70.10">
    <property type="entry name" value="Glucose Permease (Domain IIA)"/>
    <property type="match status" value="1"/>
</dbReference>
<dbReference type="GO" id="GO:0005886">
    <property type="term" value="C:plasma membrane"/>
    <property type="evidence" value="ECO:0007669"/>
    <property type="project" value="UniProtKB-SubCell"/>
</dbReference>
<dbReference type="InterPro" id="IPR001996">
    <property type="entry name" value="PTS_IIB_1"/>
</dbReference>
<dbReference type="FunFam" id="2.70.70.10:FF:000001">
    <property type="entry name" value="PTS system glucose-specific IIA component"/>
    <property type="match status" value="1"/>
</dbReference>
<evidence type="ECO:0000256" key="1">
    <source>
        <dbReference type="ARBA" id="ARBA00004651"/>
    </source>
</evidence>
<sequence length="651" mass="69559">MGKYEELAKKIVKEVGGKDNIASLTHCITRLRFRLKDETKAQDEVLKKMDGVVTVMKSGGQYQVVIGNHVPYVYEEVCQAAGISSEGEAAADAGNKKLFDKLIDTISGCFQPFLGILSAGGIIKGICALLVFLGVFTTTSGTYAMLNAIGDSVFQFMPIIIGFTAAGKFNVNRMTGMALGAALCYPGIQLSALSGGDVLGVLFEGSVFRSAYYLKAFGVPWVANNYLSSVIPVIIVVWFASYVQKFAKKVIPEMLQNFFVPFVVMLVSMVTGFLVIGPVISILTSFLNSGFSALFTASPILFGILTGFFWQVLVIFGLHWALIPLAFIQLAELGYINVLSGMYGASFAQTACVLAMYFKLKDKKIKSLCIPAVVSGICGVTEPAIYGITLPKKLPFIYSMIGGAVGGAIMTTMNAASYTMGGLGIFGVVNYINTATGDASGMVTSFICIAVSSLVGFLLTFFFWSDKETPEEDNGGSDASAGTKESPAKLLPIEVLSPVEGDIVPLENLEDAAFSSGTLGKGIAVKPSKGVVVSPADGVISAFFHTKHALGIKADNGLEILIHVGMDTTRLEGEGFIAKAEQGQRVKKGQVLLEFDMNFINSKGYSLVTPVLITNLREQDGMILWKEKKVTTEDCLIGIERAAANGEDLTY</sequence>
<dbReference type="GO" id="GO:0015771">
    <property type="term" value="P:trehalose transport"/>
    <property type="evidence" value="ECO:0007669"/>
    <property type="project" value="TreeGrafter"/>
</dbReference>
<evidence type="ECO:0000256" key="2">
    <source>
        <dbReference type="ARBA" id="ARBA00022448"/>
    </source>
</evidence>
<dbReference type="Pfam" id="PF00367">
    <property type="entry name" value="PTS_EIIB"/>
    <property type="match status" value="1"/>
</dbReference>
<evidence type="ECO:0000256" key="8">
    <source>
        <dbReference type="ARBA" id="ARBA00022777"/>
    </source>
</evidence>
<dbReference type="NCBIfam" id="TIGR00830">
    <property type="entry name" value="PTBA"/>
    <property type="match status" value="1"/>
</dbReference>
<dbReference type="InterPro" id="IPR003352">
    <property type="entry name" value="PTS_EIIC"/>
</dbReference>
<dbReference type="InterPro" id="IPR050558">
    <property type="entry name" value="PTS_Sugar-Specific_Components"/>
</dbReference>
<evidence type="ECO:0000259" key="14">
    <source>
        <dbReference type="PROSITE" id="PS51098"/>
    </source>
</evidence>
<keyword evidence="3" id="KW-1003">Cell membrane</keyword>
<feature type="domain" description="PTS EIIA type-1" evidence="13">
    <location>
        <begin position="511"/>
        <end position="615"/>
    </location>
</feature>
<feature type="transmembrane region" description="Helical" evidence="12">
    <location>
        <begin position="441"/>
        <end position="464"/>
    </location>
</feature>
<feature type="transmembrane region" description="Helical" evidence="12">
    <location>
        <begin position="255"/>
        <end position="276"/>
    </location>
</feature>
<evidence type="ECO:0000313" key="16">
    <source>
        <dbReference type="EMBL" id="PJJ26852.1"/>
    </source>
</evidence>
<dbReference type="InterPro" id="IPR001127">
    <property type="entry name" value="PTS_EIIA_1_perm"/>
</dbReference>